<dbReference type="EMBL" id="AMCI01006347">
    <property type="protein sequence ID" value="EJW94503.1"/>
    <property type="molecule type" value="Genomic_DNA"/>
</dbReference>
<gene>
    <name evidence="1" type="ORF">EVA_17390</name>
</gene>
<sequence>GVDIMIENVEKFFKLYDTDPQLRARVDEAEANYPGCLEIRDAVVQDVLIPIAEELGLGFDLADLRKYETRLKMQRFNAEEFDEDAIPLWLLDRGWEDDPDIFKPENK</sequence>
<feature type="non-terminal residue" evidence="1">
    <location>
        <position position="1"/>
    </location>
</feature>
<reference evidence="1" key="1">
    <citation type="journal article" date="2012" name="PLoS ONE">
        <title>Gene sets for utilization of primary and secondary nutrition supplies in the distal gut of endangered iberian lynx.</title>
        <authorList>
            <person name="Alcaide M."/>
            <person name="Messina E."/>
            <person name="Richter M."/>
            <person name="Bargiela R."/>
            <person name="Peplies J."/>
            <person name="Huws S.A."/>
            <person name="Newbold C.J."/>
            <person name="Golyshin P.N."/>
            <person name="Simon M.A."/>
            <person name="Lopez G."/>
            <person name="Yakimov M.M."/>
            <person name="Ferrer M."/>
        </authorList>
    </citation>
    <scope>NUCLEOTIDE SEQUENCE</scope>
</reference>
<accession>J9FJB8</accession>
<dbReference type="AlphaFoldDB" id="J9FJB8"/>
<proteinExistence type="predicted"/>
<evidence type="ECO:0000313" key="1">
    <source>
        <dbReference type="EMBL" id="EJW94503.1"/>
    </source>
</evidence>
<name>J9FJB8_9ZZZZ</name>
<protein>
    <submittedName>
        <fullName evidence="1">Uncharacterized protein</fullName>
    </submittedName>
</protein>
<organism evidence="1">
    <name type="scientific">gut metagenome</name>
    <dbReference type="NCBI Taxonomy" id="749906"/>
    <lineage>
        <taxon>unclassified sequences</taxon>
        <taxon>metagenomes</taxon>
        <taxon>organismal metagenomes</taxon>
    </lineage>
</organism>
<comment type="caution">
    <text evidence="1">The sequence shown here is derived from an EMBL/GenBank/DDBJ whole genome shotgun (WGS) entry which is preliminary data.</text>
</comment>